<evidence type="ECO:0000256" key="3">
    <source>
        <dbReference type="ARBA" id="ARBA00022839"/>
    </source>
</evidence>
<dbReference type="InterPro" id="IPR012337">
    <property type="entry name" value="RNaseH-like_sf"/>
</dbReference>
<keyword evidence="2" id="KW-0378">Hydrolase</keyword>
<name>A0A238XJ08_9FLAO</name>
<dbReference type="GO" id="GO:0008408">
    <property type="term" value="F:3'-5' exonuclease activity"/>
    <property type="evidence" value="ECO:0007669"/>
    <property type="project" value="TreeGrafter"/>
</dbReference>
<dbReference type="GO" id="GO:0003677">
    <property type="term" value="F:DNA binding"/>
    <property type="evidence" value="ECO:0007669"/>
    <property type="project" value="InterPro"/>
</dbReference>
<protein>
    <submittedName>
        <fullName evidence="7">DNA polymerase-3 subunit epsilon</fullName>
    </submittedName>
</protein>
<evidence type="ECO:0000256" key="2">
    <source>
        <dbReference type="ARBA" id="ARBA00022801"/>
    </source>
</evidence>
<dbReference type="RefSeq" id="WP_089378154.1">
    <property type="nucleotide sequence ID" value="NZ_FZNX01000003.1"/>
</dbReference>
<comment type="function">
    <text evidence="4">DNA polymerase III is a complex, multichain enzyme responsible for most of the replicative synthesis in bacteria. The epsilon subunit contain the editing function and is a proofreading 3'-5' exonuclease.</text>
</comment>
<dbReference type="Proteomes" id="UP000198412">
    <property type="component" value="Unassembled WGS sequence"/>
</dbReference>
<dbReference type="Pfam" id="PF00929">
    <property type="entry name" value="RNase_T"/>
    <property type="match status" value="1"/>
</dbReference>
<comment type="subunit">
    <text evidence="5">DNA polymerase III contains a core (composed of alpha, epsilon and theta chains) that associates with a tau subunit. This core dimerizes to form the POLIII' complex. PolIII' associates with the gamma complex (composed of gamma, delta, delta', psi and chi chains) and with the beta chain to form the complete DNA polymerase III complex.</text>
</comment>
<dbReference type="InterPro" id="IPR013520">
    <property type="entry name" value="Ribonucl_H"/>
</dbReference>
<evidence type="ECO:0000313" key="7">
    <source>
        <dbReference type="EMBL" id="SNR58473.1"/>
    </source>
</evidence>
<dbReference type="PANTHER" id="PTHR30231">
    <property type="entry name" value="DNA POLYMERASE III SUBUNIT EPSILON"/>
    <property type="match status" value="1"/>
</dbReference>
<evidence type="ECO:0000313" key="8">
    <source>
        <dbReference type="Proteomes" id="UP000198412"/>
    </source>
</evidence>
<dbReference type="SUPFAM" id="SSF53098">
    <property type="entry name" value="Ribonuclease H-like"/>
    <property type="match status" value="1"/>
</dbReference>
<reference evidence="8" key="1">
    <citation type="submission" date="2017-06" db="EMBL/GenBank/DDBJ databases">
        <authorList>
            <person name="Varghese N."/>
            <person name="Submissions S."/>
        </authorList>
    </citation>
    <scope>NUCLEOTIDE SEQUENCE [LARGE SCALE GENOMIC DNA]</scope>
    <source>
        <strain evidence="8">DSM 27993</strain>
    </source>
</reference>
<keyword evidence="3" id="KW-0269">Exonuclease</keyword>
<dbReference type="GO" id="GO:0006260">
    <property type="term" value="P:DNA replication"/>
    <property type="evidence" value="ECO:0007669"/>
    <property type="project" value="InterPro"/>
</dbReference>
<gene>
    <name evidence="7" type="ORF">SAMN04488111_1837</name>
</gene>
<evidence type="ECO:0000256" key="1">
    <source>
        <dbReference type="ARBA" id="ARBA00022722"/>
    </source>
</evidence>
<evidence type="ECO:0000256" key="5">
    <source>
        <dbReference type="ARBA" id="ARBA00026073"/>
    </source>
</evidence>
<dbReference type="FunFam" id="3.30.420.10:FF:000045">
    <property type="entry name" value="3'-5' exonuclease DinG"/>
    <property type="match status" value="1"/>
</dbReference>
<dbReference type="InterPro" id="IPR006054">
    <property type="entry name" value="DnaQ"/>
</dbReference>
<dbReference type="AlphaFoldDB" id="A0A238XJ08"/>
<dbReference type="Gene3D" id="3.30.420.10">
    <property type="entry name" value="Ribonuclease H-like superfamily/Ribonuclease H"/>
    <property type="match status" value="1"/>
</dbReference>
<keyword evidence="8" id="KW-1185">Reference proteome</keyword>
<proteinExistence type="predicted"/>
<dbReference type="GO" id="GO:0005829">
    <property type="term" value="C:cytosol"/>
    <property type="evidence" value="ECO:0007669"/>
    <property type="project" value="TreeGrafter"/>
</dbReference>
<dbReference type="CDD" id="cd06127">
    <property type="entry name" value="DEDDh"/>
    <property type="match status" value="1"/>
</dbReference>
<sequence length="220" mass="25358">MFSFFKQKTYPEFYKNYLKSFKQKPSKKIEDTRFVIFDTETTGLDLEKDRILSIGAIGVFNNTIDVADNFEVYITQNEFNTETVEIHGLLKEGKLIKSNENEAIQQFISFLGNAVLVAHHAAFDIEMINASLKRINLPKLKNKSIDTGILYKKLEGKKENHFNLDVLCDEFNIPKHDRHTASGDAFITALLFLKILSKLKKERTVHYSDLFRTSNKEGLI</sequence>
<keyword evidence="1" id="KW-0540">Nuclease</keyword>
<organism evidence="7 8">
    <name type="scientific">Lutibacter flavus</name>
    <dbReference type="NCBI Taxonomy" id="691689"/>
    <lineage>
        <taxon>Bacteria</taxon>
        <taxon>Pseudomonadati</taxon>
        <taxon>Bacteroidota</taxon>
        <taxon>Flavobacteriia</taxon>
        <taxon>Flavobacteriales</taxon>
        <taxon>Flavobacteriaceae</taxon>
        <taxon>Lutibacter</taxon>
    </lineage>
</organism>
<dbReference type="NCBIfam" id="TIGR00573">
    <property type="entry name" value="dnaq"/>
    <property type="match status" value="1"/>
</dbReference>
<evidence type="ECO:0000256" key="4">
    <source>
        <dbReference type="ARBA" id="ARBA00025483"/>
    </source>
</evidence>
<dbReference type="SMART" id="SM00479">
    <property type="entry name" value="EXOIII"/>
    <property type="match status" value="1"/>
</dbReference>
<dbReference type="EMBL" id="FZNX01000003">
    <property type="protein sequence ID" value="SNR58473.1"/>
    <property type="molecule type" value="Genomic_DNA"/>
</dbReference>
<dbReference type="OrthoDB" id="9803913at2"/>
<dbReference type="InterPro" id="IPR036397">
    <property type="entry name" value="RNaseH_sf"/>
</dbReference>
<accession>A0A238XJ08</accession>
<dbReference type="GO" id="GO:0003887">
    <property type="term" value="F:DNA-directed DNA polymerase activity"/>
    <property type="evidence" value="ECO:0007669"/>
    <property type="project" value="InterPro"/>
</dbReference>
<feature type="domain" description="Exonuclease" evidence="6">
    <location>
        <begin position="33"/>
        <end position="201"/>
    </location>
</feature>
<evidence type="ECO:0000259" key="6">
    <source>
        <dbReference type="SMART" id="SM00479"/>
    </source>
</evidence>
<dbReference type="PANTHER" id="PTHR30231:SF4">
    <property type="entry name" value="PROTEIN NEN2"/>
    <property type="match status" value="1"/>
</dbReference>